<dbReference type="EMBL" id="BK016177">
    <property type="protein sequence ID" value="DAG00155.1"/>
    <property type="molecule type" value="Genomic_DNA"/>
</dbReference>
<name>A0A8S5V0L8_9CAUD</name>
<reference evidence="1" key="1">
    <citation type="journal article" date="2021" name="Proc. Natl. Acad. Sci. U.S.A.">
        <title>A Catalog of Tens of Thousands of Viruses from Human Metagenomes Reveals Hidden Associations with Chronic Diseases.</title>
        <authorList>
            <person name="Tisza M.J."/>
            <person name="Buck C.B."/>
        </authorList>
    </citation>
    <scope>NUCLEOTIDE SEQUENCE</scope>
    <source>
        <strain evidence="1">CtTPJ4</strain>
    </source>
</reference>
<organism evidence="1">
    <name type="scientific">Siphoviridae sp. ctTPJ4</name>
    <dbReference type="NCBI Taxonomy" id="2825519"/>
    <lineage>
        <taxon>Viruses</taxon>
        <taxon>Duplodnaviria</taxon>
        <taxon>Heunggongvirae</taxon>
        <taxon>Uroviricota</taxon>
        <taxon>Caudoviricetes</taxon>
    </lineage>
</organism>
<protein>
    <submittedName>
        <fullName evidence="1">Uncharacterized protein</fullName>
    </submittedName>
</protein>
<accession>A0A8S5V0L8</accession>
<evidence type="ECO:0000313" key="1">
    <source>
        <dbReference type="EMBL" id="DAG00155.1"/>
    </source>
</evidence>
<proteinExistence type="predicted"/>
<sequence>MLTIHVVGDELYDEDRNEFINGFEGDLELEHSLVALSKWESKWHVPYLGNEKLTPDQVLDYVKCMTLNEIDPVAYSHLTLENIQTIKDYIENKMTATTFVETEGSSPDRGVVTSELVYYWMVALQIPFECQYWHINRLLTLIRVCNAKNQPDKKMSTAATLRQNQALNAARRAKYHSRG</sequence>